<dbReference type="Pfam" id="PF00297">
    <property type="entry name" value="Ribosomal_L3"/>
    <property type="match status" value="1"/>
</dbReference>
<reference evidence="7 8" key="1">
    <citation type="submission" date="2024-02" db="EMBL/GenBank/DDBJ databases">
        <title>A chromosome-level genome assembly of Drosophila madeirensis, a fruit fly species endemic to Madeira island.</title>
        <authorList>
            <person name="Tomihara K."/>
            <person name="Llopart A."/>
            <person name="Yamamoto D."/>
        </authorList>
    </citation>
    <scope>NUCLEOTIDE SEQUENCE [LARGE SCALE GENOMIC DNA]</scope>
    <source>
        <strain evidence="7 8">RF1</strain>
    </source>
</reference>
<evidence type="ECO:0000256" key="2">
    <source>
        <dbReference type="ARBA" id="ARBA00022980"/>
    </source>
</evidence>
<gene>
    <name evidence="7" type="ORF">DMAD_00134</name>
</gene>
<dbReference type="Proteomes" id="UP001500889">
    <property type="component" value="Chromosome A"/>
</dbReference>
<accession>A0AAU9FV85</accession>
<dbReference type="AlphaFoldDB" id="A0AAU9FV85"/>
<sequence>MCMAKIWLYKINMIQNICFQLGRLRLGSCIVSSVQVREKGHLSRPRLRNPYWNLRKQRTNTEDLVTTENKQFINELACEKYGTPALSKSIQSQENKLIQTNDPEEEIRSWTEKTRRCGVIARKIGQYPLWLKNGKKVRTTLLQIADNHVIKYMPPEECGPNKNPSSEHKLNKYGCILVGAESTNPTMLTKEYCEIFRGAGVAPKKNIMRFMVSPQGAIAPGTPLNVAHFRVGEYVDVRGKTVDHGFQGVVKRHGFKGMPASHGVTKTHRRAGNIGGGGEKGRVWPGTKMPGHMGNRWRVLKGLRIWRTNAKYNVMWVQGSAVPGPTGGLVYIYDTLLPLRKLKEAPPFPTFYDEVDTTSEDCWYEQMHKFKDETIVYKSE</sequence>
<keyword evidence="3" id="KW-0687">Ribonucleoprotein</keyword>
<dbReference type="GO" id="GO:0003735">
    <property type="term" value="F:structural constituent of ribosome"/>
    <property type="evidence" value="ECO:0007669"/>
    <property type="project" value="InterPro"/>
</dbReference>
<proteinExistence type="inferred from homology"/>
<evidence type="ECO:0000256" key="4">
    <source>
        <dbReference type="ARBA" id="ARBA00035209"/>
    </source>
</evidence>
<evidence type="ECO:0000256" key="1">
    <source>
        <dbReference type="ARBA" id="ARBA00006540"/>
    </source>
</evidence>
<dbReference type="PANTHER" id="PTHR11229">
    <property type="entry name" value="50S RIBOSOMAL PROTEIN L3"/>
    <property type="match status" value="1"/>
</dbReference>
<dbReference type="GO" id="GO:0006412">
    <property type="term" value="P:translation"/>
    <property type="evidence" value="ECO:0007669"/>
    <property type="project" value="InterPro"/>
</dbReference>
<evidence type="ECO:0000313" key="7">
    <source>
        <dbReference type="EMBL" id="BFG00047.1"/>
    </source>
</evidence>
<dbReference type="GO" id="GO:0005762">
    <property type="term" value="C:mitochondrial large ribosomal subunit"/>
    <property type="evidence" value="ECO:0007669"/>
    <property type="project" value="TreeGrafter"/>
</dbReference>
<name>A0AAU9FV85_DROMD</name>
<dbReference type="Gene3D" id="2.40.30.10">
    <property type="entry name" value="Translation factors"/>
    <property type="match status" value="2"/>
</dbReference>
<dbReference type="EMBL" id="AP029266">
    <property type="protein sequence ID" value="BFG00047.1"/>
    <property type="molecule type" value="Genomic_DNA"/>
</dbReference>
<keyword evidence="2 7" id="KW-0689">Ribosomal protein</keyword>
<comment type="similarity">
    <text evidence="1">Belongs to the universal ribosomal protein uL3 family.</text>
</comment>
<dbReference type="PANTHER" id="PTHR11229:SF8">
    <property type="entry name" value="LARGE RIBOSOMAL SUBUNIT PROTEIN UL3M"/>
    <property type="match status" value="1"/>
</dbReference>
<organism evidence="7 8">
    <name type="scientific">Drosophila madeirensis</name>
    <name type="common">Fruit fly</name>
    <dbReference type="NCBI Taxonomy" id="30013"/>
    <lineage>
        <taxon>Eukaryota</taxon>
        <taxon>Metazoa</taxon>
        <taxon>Ecdysozoa</taxon>
        <taxon>Arthropoda</taxon>
        <taxon>Hexapoda</taxon>
        <taxon>Insecta</taxon>
        <taxon>Pterygota</taxon>
        <taxon>Neoptera</taxon>
        <taxon>Endopterygota</taxon>
        <taxon>Diptera</taxon>
        <taxon>Brachycera</taxon>
        <taxon>Muscomorpha</taxon>
        <taxon>Ephydroidea</taxon>
        <taxon>Drosophilidae</taxon>
        <taxon>Drosophila</taxon>
        <taxon>Sophophora</taxon>
    </lineage>
</organism>
<dbReference type="FunFam" id="2.40.30.10:FF:000049">
    <property type="entry name" value="39S ribosomal protein L3, mitochondrial"/>
    <property type="match status" value="1"/>
</dbReference>
<evidence type="ECO:0000256" key="6">
    <source>
        <dbReference type="SAM" id="MobiDB-lite"/>
    </source>
</evidence>
<dbReference type="InterPro" id="IPR009000">
    <property type="entry name" value="Transl_B-barrel_sf"/>
</dbReference>
<keyword evidence="8" id="KW-1185">Reference proteome</keyword>
<dbReference type="SUPFAM" id="SSF50447">
    <property type="entry name" value="Translation proteins"/>
    <property type="match status" value="1"/>
</dbReference>
<evidence type="ECO:0000313" key="8">
    <source>
        <dbReference type="Proteomes" id="UP001500889"/>
    </source>
</evidence>
<feature type="region of interest" description="Disordered" evidence="6">
    <location>
        <begin position="257"/>
        <end position="288"/>
    </location>
</feature>
<evidence type="ECO:0000256" key="5">
    <source>
        <dbReference type="ARBA" id="ARBA00035396"/>
    </source>
</evidence>
<dbReference type="InterPro" id="IPR019927">
    <property type="entry name" value="Ribosomal_uL3_bac/org-type"/>
</dbReference>
<evidence type="ECO:0000256" key="3">
    <source>
        <dbReference type="ARBA" id="ARBA00023274"/>
    </source>
</evidence>
<protein>
    <recommendedName>
        <fullName evidence="4">Large ribosomal subunit protein uL3m</fullName>
    </recommendedName>
    <alternativeName>
        <fullName evidence="5">39S ribosomal protein L3, mitochondrial</fullName>
    </alternativeName>
</protein>
<dbReference type="NCBIfam" id="TIGR03625">
    <property type="entry name" value="L3_bact"/>
    <property type="match status" value="1"/>
</dbReference>
<dbReference type="InterPro" id="IPR000597">
    <property type="entry name" value="Ribosomal_uL3"/>
</dbReference>